<keyword evidence="3" id="KW-1003">Cell membrane</keyword>
<dbReference type="AlphaFoldDB" id="A0A3G9JR38"/>
<sequence>MSVITFLYIYAFVFGACIASFINVVIYRLPLGIPISKGRSRCDSCGTQLKWYDLIPVISYVIYRGKCHYCGAKIGIRGWLLEIVGGLLGCLCFYHYGLSLMTIASFILAEILIAVTFIDIDTMEIPNQLVVATGIMAILFAFIDPTVSLVSRVIGFFIVSAPMLGLCYIKEGAFGGGDIKLIAMLGFLLGTVNVLVGTFIAIISAGIYAIILLATKNTKLQAHMAFGPFLSAGCFIALLYGSQLLHTYLALYGL</sequence>
<feature type="domain" description="Prepilin peptidase A24 N-terminal" evidence="9">
    <location>
        <begin position="13"/>
        <end position="96"/>
    </location>
</feature>
<dbReference type="KEGG" id="ebm:SG0102_16620"/>
<feature type="transmembrane region" description="Helical" evidence="7">
    <location>
        <begin position="6"/>
        <end position="29"/>
    </location>
</feature>
<dbReference type="Gene3D" id="1.20.120.1220">
    <property type="match status" value="1"/>
</dbReference>
<keyword evidence="4 7" id="KW-0812">Transmembrane</keyword>
<dbReference type="GO" id="GO:0006465">
    <property type="term" value="P:signal peptide processing"/>
    <property type="evidence" value="ECO:0007669"/>
    <property type="project" value="TreeGrafter"/>
</dbReference>
<comment type="similarity">
    <text evidence="2">Belongs to the peptidase A24 family.</text>
</comment>
<protein>
    <submittedName>
        <fullName evidence="10">Type 4 prepilin-like proteins leader peptide-processing enzyme</fullName>
    </submittedName>
</protein>
<feature type="domain" description="Prepilin type IV endopeptidase peptidase" evidence="8">
    <location>
        <begin position="107"/>
        <end position="210"/>
    </location>
</feature>
<dbReference type="OrthoDB" id="9789291at2"/>
<reference evidence="10 11" key="1">
    <citation type="submission" date="2018-11" db="EMBL/GenBank/DDBJ databases">
        <title>Novel Erysipelotrichaceae bacterium isolated from small intestine of a swine.</title>
        <authorList>
            <person name="Kim J.S."/>
            <person name="Choe H."/>
            <person name="Lee Y.R."/>
            <person name="Kim K.M."/>
            <person name="Park D.S."/>
        </authorList>
    </citation>
    <scope>NUCLEOTIDE SEQUENCE [LARGE SCALE GENOMIC DNA]</scope>
    <source>
        <strain evidence="10 11">SG0102</strain>
    </source>
</reference>
<keyword evidence="5 7" id="KW-1133">Transmembrane helix</keyword>
<keyword evidence="6 7" id="KW-0472">Membrane</keyword>
<dbReference type="EMBL" id="AP019309">
    <property type="protein sequence ID" value="BBH26728.1"/>
    <property type="molecule type" value="Genomic_DNA"/>
</dbReference>
<evidence type="ECO:0000256" key="5">
    <source>
        <dbReference type="ARBA" id="ARBA00022989"/>
    </source>
</evidence>
<dbReference type="InterPro" id="IPR050882">
    <property type="entry name" value="Prepilin_peptidase/N-MTase"/>
</dbReference>
<comment type="subcellular location">
    <subcellularLocation>
        <location evidence="1">Cell membrane</location>
        <topology evidence="1">Multi-pass membrane protein</topology>
    </subcellularLocation>
</comment>
<evidence type="ECO:0000259" key="8">
    <source>
        <dbReference type="Pfam" id="PF01478"/>
    </source>
</evidence>
<dbReference type="GO" id="GO:0004190">
    <property type="term" value="F:aspartic-type endopeptidase activity"/>
    <property type="evidence" value="ECO:0007669"/>
    <property type="project" value="InterPro"/>
</dbReference>
<dbReference type="FunCoup" id="A0A3G9JR38">
    <property type="interactions" value="224"/>
</dbReference>
<evidence type="ECO:0000313" key="10">
    <source>
        <dbReference type="EMBL" id="BBH26728.1"/>
    </source>
</evidence>
<feature type="transmembrane region" description="Helical" evidence="7">
    <location>
        <begin position="149"/>
        <end position="169"/>
    </location>
</feature>
<evidence type="ECO:0000256" key="2">
    <source>
        <dbReference type="ARBA" id="ARBA00005801"/>
    </source>
</evidence>
<evidence type="ECO:0000259" key="9">
    <source>
        <dbReference type="Pfam" id="PF06750"/>
    </source>
</evidence>
<dbReference type="Pfam" id="PF06750">
    <property type="entry name" value="A24_N_bact"/>
    <property type="match status" value="1"/>
</dbReference>
<dbReference type="GO" id="GO:0005886">
    <property type="term" value="C:plasma membrane"/>
    <property type="evidence" value="ECO:0007669"/>
    <property type="project" value="UniProtKB-SubCell"/>
</dbReference>
<dbReference type="Pfam" id="PF01478">
    <property type="entry name" value="Peptidase_A24"/>
    <property type="match status" value="1"/>
</dbReference>
<evidence type="ECO:0000256" key="1">
    <source>
        <dbReference type="ARBA" id="ARBA00004651"/>
    </source>
</evidence>
<dbReference type="Proteomes" id="UP000268059">
    <property type="component" value="Chromosome"/>
</dbReference>
<name>A0A3G9JR38_9FIRM</name>
<evidence type="ECO:0000256" key="6">
    <source>
        <dbReference type="ARBA" id="ARBA00023136"/>
    </source>
</evidence>
<proteinExistence type="inferred from homology"/>
<evidence type="ECO:0000313" key="11">
    <source>
        <dbReference type="Proteomes" id="UP000268059"/>
    </source>
</evidence>
<evidence type="ECO:0000256" key="7">
    <source>
        <dbReference type="SAM" id="Phobius"/>
    </source>
</evidence>
<gene>
    <name evidence="10" type="ORF">SG0102_16620</name>
</gene>
<dbReference type="PANTHER" id="PTHR30487">
    <property type="entry name" value="TYPE 4 PREPILIN-LIKE PROTEINS LEADER PEPTIDE-PROCESSING ENZYME"/>
    <property type="match status" value="1"/>
</dbReference>
<feature type="transmembrane region" description="Helical" evidence="7">
    <location>
        <begin position="102"/>
        <end position="118"/>
    </location>
</feature>
<dbReference type="InterPro" id="IPR000045">
    <property type="entry name" value="Prepilin_IV_endopep_pep"/>
</dbReference>
<evidence type="ECO:0000256" key="3">
    <source>
        <dbReference type="ARBA" id="ARBA00022475"/>
    </source>
</evidence>
<dbReference type="PANTHER" id="PTHR30487:SF0">
    <property type="entry name" value="PREPILIN LEADER PEPTIDASE_N-METHYLTRANSFERASE-RELATED"/>
    <property type="match status" value="1"/>
</dbReference>
<dbReference type="InParanoid" id="A0A3G9JR38"/>
<dbReference type="InterPro" id="IPR010627">
    <property type="entry name" value="Prepilin_pept_A24_N"/>
</dbReference>
<evidence type="ECO:0000256" key="4">
    <source>
        <dbReference type="ARBA" id="ARBA00022692"/>
    </source>
</evidence>
<feature type="transmembrane region" description="Helical" evidence="7">
    <location>
        <begin position="220"/>
        <end position="240"/>
    </location>
</feature>
<feature type="transmembrane region" description="Helical" evidence="7">
    <location>
        <begin position="125"/>
        <end position="143"/>
    </location>
</feature>
<keyword evidence="11" id="KW-1185">Reference proteome</keyword>
<dbReference type="RefSeq" id="WP_125119559.1">
    <property type="nucleotide sequence ID" value="NZ_AP019309.1"/>
</dbReference>
<organism evidence="10 11">
    <name type="scientific">Intestinibaculum porci</name>
    <dbReference type="NCBI Taxonomy" id="2487118"/>
    <lineage>
        <taxon>Bacteria</taxon>
        <taxon>Bacillati</taxon>
        <taxon>Bacillota</taxon>
        <taxon>Erysipelotrichia</taxon>
        <taxon>Erysipelotrichales</taxon>
        <taxon>Erysipelotrichaceae</taxon>
        <taxon>Intestinibaculum</taxon>
    </lineage>
</organism>
<accession>A0A3G9JR38</accession>
<feature type="transmembrane region" description="Helical" evidence="7">
    <location>
        <begin position="181"/>
        <end position="214"/>
    </location>
</feature>